<dbReference type="STRING" id="1754192.A0A1Y1XAH1"/>
<evidence type="ECO:0000256" key="7">
    <source>
        <dbReference type="ARBA" id="ARBA00022840"/>
    </source>
</evidence>
<dbReference type="GO" id="GO:0055087">
    <property type="term" value="C:Ski complex"/>
    <property type="evidence" value="ECO:0007669"/>
    <property type="project" value="TreeGrafter"/>
</dbReference>
<evidence type="ECO:0000256" key="9">
    <source>
        <dbReference type="SAM" id="MobiDB-lite"/>
    </source>
</evidence>
<feature type="region of interest" description="Disordered" evidence="9">
    <location>
        <begin position="245"/>
        <end position="279"/>
    </location>
</feature>
<dbReference type="InterPro" id="IPR016438">
    <property type="entry name" value="SKI2-like"/>
</dbReference>
<dbReference type="AlphaFoldDB" id="A0A1Y1XAH1"/>
<dbReference type="InterPro" id="IPR001650">
    <property type="entry name" value="Helicase_C-like"/>
</dbReference>
<dbReference type="Pfam" id="PF08148">
    <property type="entry name" value="DSHCT"/>
    <property type="match status" value="1"/>
</dbReference>
<dbReference type="Proteomes" id="UP000193944">
    <property type="component" value="Unassembled WGS sequence"/>
</dbReference>
<dbReference type="InterPro" id="IPR027417">
    <property type="entry name" value="P-loop_NTPase"/>
</dbReference>
<evidence type="ECO:0000256" key="2">
    <source>
        <dbReference type="ARBA" id="ARBA00010140"/>
    </source>
</evidence>
<protein>
    <submittedName>
        <fullName evidence="12">Antiviral helicase</fullName>
    </submittedName>
</protein>
<reference evidence="12 13" key="1">
    <citation type="submission" date="2016-08" db="EMBL/GenBank/DDBJ databases">
        <title>A Parts List for Fungal Cellulosomes Revealed by Comparative Genomics.</title>
        <authorList>
            <consortium name="DOE Joint Genome Institute"/>
            <person name="Haitjema C.H."/>
            <person name="Gilmore S.P."/>
            <person name="Henske J.K."/>
            <person name="Solomon K.V."/>
            <person name="De Groot R."/>
            <person name="Kuo A."/>
            <person name="Mondo S.J."/>
            <person name="Salamov A.A."/>
            <person name="Labutti K."/>
            <person name="Zhao Z."/>
            <person name="Chiniquy J."/>
            <person name="Barry K."/>
            <person name="Brewer H.M."/>
            <person name="Purvine S.O."/>
            <person name="Wright A.T."/>
            <person name="Boxma B."/>
            <person name="Van Alen T."/>
            <person name="Hackstein J.H."/>
            <person name="Baker S.E."/>
            <person name="Grigoriev I.V."/>
            <person name="O'Malley M.A."/>
        </authorList>
    </citation>
    <scope>NUCLEOTIDE SEQUENCE [LARGE SCALE GENOMIC DNA]</scope>
    <source>
        <strain evidence="12 13">S4</strain>
    </source>
</reference>
<dbReference type="Pfam" id="PF00270">
    <property type="entry name" value="DEAD"/>
    <property type="match status" value="1"/>
</dbReference>
<evidence type="ECO:0000256" key="5">
    <source>
        <dbReference type="ARBA" id="ARBA00022801"/>
    </source>
</evidence>
<organism evidence="12 13">
    <name type="scientific">Anaeromyces robustus</name>
    <dbReference type="NCBI Taxonomy" id="1754192"/>
    <lineage>
        <taxon>Eukaryota</taxon>
        <taxon>Fungi</taxon>
        <taxon>Fungi incertae sedis</taxon>
        <taxon>Chytridiomycota</taxon>
        <taxon>Chytridiomycota incertae sedis</taxon>
        <taxon>Neocallimastigomycetes</taxon>
        <taxon>Neocallimastigales</taxon>
        <taxon>Neocallimastigaceae</taxon>
        <taxon>Anaeromyces</taxon>
    </lineage>
</organism>
<comment type="similarity">
    <text evidence="2">Belongs to the helicase family. SKI2 subfamily.</text>
</comment>
<gene>
    <name evidence="12" type="ORF">BCR32DRAFT_202476</name>
</gene>
<dbReference type="GO" id="GO:0016787">
    <property type="term" value="F:hydrolase activity"/>
    <property type="evidence" value="ECO:0007669"/>
    <property type="project" value="UniProtKB-KW"/>
</dbReference>
<keyword evidence="5" id="KW-0378">Hydrolase</keyword>
<evidence type="ECO:0000256" key="6">
    <source>
        <dbReference type="ARBA" id="ARBA00022806"/>
    </source>
</evidence>
<keyword evidence="8" id="KW-0694">RNA-binding</keyword>
<dbReference type="OrthoDB" id="64767at2759"/>
<dbReference type="SMART" id="SM01142">
    <property type="entry name" value="DSHCT"/>
    <property type="match status" value="1"/>
</dbReference>
<feature type="compositionally biased region" description="Low complexity" evidence="9">
    <location>
        <begin position="256"/>
        <end position="272"/>
    </location>
</feature>
<evidence type="ECO:0000313" key="12">
    <source>
        <dbReference type="EMBL" id="ORX82713.1"/>
    </source>
</evidence>
<dbReference type="InterPro" id="IPR012961">
    <property type="entry name" value="Ski2/MTR4_C"/>
</dbReference>
<keyword evidence="7" id="KW-0067">ATP-binding</keyword>
<dbReference type="InterPro" id="IPR050699">
    <property type="entry name" value="RNA-DNA_Helicase"/>
</dbReference>
<dbReference type="InterPro" id="IPR011545">
    <property type="entry name" value="DEAD/DEAH_box_helicase_dom"/>
</dbReference>
<dbReference type="Pfam" id="PF00271">
    <property type="entry name" value="Helicase_C"/>
    <property type="match status" value="1"/>
</dbReference>
<comment type="caution">
    <text evidence="12">The sequence shown here is derived from an EMBL/GenBank/DDBJ whole genome shotgun (WGS) entry which is preliminary data.</text>
</comment>
<dbReference type="GO" id="GO:0005524">
    <property type="term" value="F:ATP binding"/>
    <property type="evidence" value="ECO:0007669"/>
    <property type="project" value="UniProtKB-KW"/>
</dbReference>
<evidence type="ECO:0000256" key="1">
    <source>
        <dbReference type="ARBA" id="ARBA00004496"/>
    </source>
</evidence>
<reference evidence="12 13" key="2">
    <citation type="submission" date="2016-08" db="EMBL/GenBank/DDBJ databases">
        <title>Pervasive Adenine N6-methylation of Active Genes in Fungi.</title>
        <authorList>
            <consortium name="DOE Joint Genome Institute"/>
            <person name="Mondo S.J."/>
            <person name="Dannebaum R.O."/>
            <person name="Kuo R.C."/>
            <person name="Labutti K."/>
            <person name="Haridas S."/>
            <person name="Kuo A."/>
            <person name="Salamov A."/>
            <person name="Ahrendt S.R."/>
            <person name="Lipzen A."/>
            <person name="Sullivan W."/>
            <person name="Andreopoulos W.B."/>
            <person name="Clum A."/>
            <person name="Lindquist E."/>
            <person name="Daum C."/>
            <person name="Ramamoorthy G.K."/>
            <person name="Gryganskyi A."/>
            <person name="Culley D."/>
            <person name="Magnuson J.K."/>
            <person name="James T.Y."/>
            <person name="O'Malley M.A."/>
            <person name="Stajich J.E."/>
            <person name="Spatafora J.W."/>
            <person name="Visel A."/>
            <person name="Grigoriev I.V."/>
        </authorList>
    </citation>
    <scope>NUCLEOTIDE SEQUENCE [LARGE SCALE GENOMIC DNA]</scope>
    <source>
        <strain evidence="12 13">S4</strain>
    </source>
</reference>
<dbReference type="CDD" id="cd18795">
    <property type="entry name" value="SF2_C_Ski2"/>
    <property type="match status" value="1"/>
</dbReference>
<dbReference type="FunFam" id="1.10.3380.30:FF:000001">
    <property type="entry name" value="Ski2 ATP-dependent RNA helicase"/>
    <property type="match status" value="1"/>
</dbReference>
<dbReference type="EMBL" id="MCFG01000088">
    <property type="protein sequence ID" value="ORX82713.1"/>
    <property type="molecule type" value="Genomic_DNA"/>
</dbReference>
<dbReference type="SUPFAM" id="SSF52540">
    <property type="entry name" value="P-loop containing nucleoside triphosphate hydrolases"/>
    <property type="match status" value="1"/>
</dbReference>
<keyword evidence="3" id="KW-0963">Cytoplasm</keyword>
<feature type="domain" description="Helicase ATP-binding" evidence="10">
    <location>
        <begin position="46"/>
        <end position="202"/>
    </location>
</feature>
<dbReference type="GO" id="GO:0070478">
    <property type="term" value="P:nuclear-transcribed mRNA catabolic process, 3'-5' exonucleolytic nonsense-mediated decay"/>
    <property type="evidence" value="ECO:0007669"/>
    <property type="project" value="TreeGrafter"/>
</dbReference>
<sequence length="966" mass="110825">MDLNEKHKKWAHKVDITDSFPEFYDLIPEMAHEFPFELDVFQKQAIFHLENGDSVFIAAHTSAGKTVVADYAIALAQKHMTRAIYTSPIKALSNQKFRDFHNTFEDIGIITGDVKINQNASCLIMTTEILRSMLYKGADIIRDVEFVIFDEVHYINDSERGVVWEEVIIMLPEHVKLILLSATVPNTMEFAEWIGRTKKKNIYVISTLKRPVPLEHYLFVKNNIYKIVDAQQNFLKNNYDAANEALTGEPKDKNAKGSSNNKKTNNKNTKQVVKSKKPVSKIQTTRNMYNHMVGFLAKSELLPVVIFTFSKKKCEEYADGLINKDLLNDANKRSAIYSFISNSLSRLKGSDRELPQINRMKELLSRGIGVHHSGLLPIMKEVVEILFSKGLVKVLFATETFAMGVNMPARAVVFSELRKHDGQKFRDLLSNEYIQMSGRAGRRGLDDTGVVIIATLDKLPEIQTINNVVLGKSQKLESQFRLTYNMILNLLRVETLRVEEMIKRSFSENVTQAALPEQQQEYEKNNEILKNMEDLTCVICKIDINLYYNYTEEILNLNKQIHKKIIASSNNQRIFCPGRILIINNEKFNRTIAVILKVSTKIHNNVIMNSEEDKKLIHCLIVHENINSEEQISKVNGKLPITEINNIKSSIQPLTYIDIELITSTIIKIDQDSILNHNESVISSVQQELIRIAKSFNDSNEIEECSWKKLKDIEFQEYYKRKNVLLERIKALKCNNCPDFVDHYNIVSEKKKIEYKINELFKNLSENNLQLLPDYNQRIEVLKFLRYIDDNLTVQLKGKIACEISTADELLLTELVLDNFFAEFDLAESAALLSCFIFQEKSQNEPALTSNLEKGIAKIKDMALNLADIQRSFNIDISTQDYVATVNIGLVEVVYEWAKGVPFKQITELTDVLEGSIVRCIVRLDEVCRQVKNASRIIGDSSLYIKMEKTSELIKRDIVFAQSLYF</sequence>
<evidence type="ECO:0000256" key="3">
    <source>
        <dbReference type="ARBA" id="ARBA00022490"/>
    </source>
</evidence>
<evidence type="ECO:0000259" key="11">
    <source>
        <dbReference type="PROSITE" id="PS51194"/>
    </source>
</evidence>
<dbReference type="PROSITE" id="PS51192">
    <property type="entry name" value="HELICASE_ATP_BIND_1"/>
    <property type="match status" value="1"/>
</dbReference>
<dbReference type="FunFam" id="3.40.50.300:FF:000354">
    <property type="entry name" value="ATP-dependent RNA helicase SKI2"/>
    <property type="match status" value="1"/>
</dbReference>
<dbReference type="InterPro" id="IPR048392">
    <property type="entry name" value="MTR4-like_stalk"/>
</dbReference>
<comment type="subcellular location">
    <subcellularLocation>
        <location evidence="1">Cytoplasm</location>
    </subcellularLocation>
</comment>
<name>A0A1Y1XAH1_9FUNG</name>
<dbReference type="Gene3D" id="3.40.50.300">
    <property type="entry name" value="P-loop containing nucleotide triphosphate hydrolases"/>
    <property type="match status" value="2"/>
</dbReference>
<evidence type="ECO:0000256" key="8">
    <source>
        <dbReference type="ARBA" id="ARBA00022884"/>
    </source>
</evidence>
<keyword evidence="13" id="KW-1185">Reference proteome</keyword>
<dbReference type="PANTHER" id="PTHR12131:SF1">
    <property type="entry name" value="ATP-DEPENDENT RNA HELICASE SUPV3L1, MITOCHONDRIAL-RELATED"/>
    <property type="match status" value="1"/>
</dbReference>
<dbReference type="PROSITE" id="PS51194">
    <property type="entry name" value="HELICASE_CTER"/>
    <property type="match status" value="1"/>
</dbReference>
<dbReference type="Gene3D" id="1.10.3380.30">
    <property type="match status" value="2"/>
</dbReference>
<dbReference type="FunFam" id="3.40.50.300:FF:000987">
    <property type="entry name" value="DEAD/DEAH box RNA helicase"/>
    <property type="match status" value="1"/>
</dbReference>
<dbReference type="InterPro" id="IPR014001">
    <property type="entry name" value="Helicase_ATP-bd"/>
</dbReference>
<dbReference type="InterPro" id="IPR025696">
    <property type="entry name" value="Beta-barrel_MTR4"/>
</dbReference>
<dbReference type="GO" id="GO:0003723">
    <property type="term" value="F:RNA binding"/>
    <property type="evidence" value="ECO:0007669"/>
    <property type="project" value="UniProtKB-KW"/>
</dbReference>
<feature type="domain" description="Helicase C-terminal" evidence="11">
    <location>
        <begin position="296"/>
        <end position="484"/>
    </location>
</feature>
<dbReference type="GO" id="GO:0003724">
    <property type="term" value="F:RNA helicase activity"/>
    <property type="evidence" value="ECO:0007669"/>
    <property type="project" value="InterPro"/>
</dbReference>
<dbReference type="SMART" id="SM00490">
    <property type="entry name" value="HELICc"/>
    <property type="match status" value="1"/>
</dbReference>
<keyword evidence="6 12" id="KW-0347">Helicase</keyword>
<dbReference type="Pfam" id="PF21408">
    <property type="entry name" value="MTR4-like_stalk"/>
    <property type="match status" value="1"/>
</dbReference>
<accession>A0A1Y1XAH1</accession>
<keyword evidence="4" id="KW-0547">Nucleotide-binding</keyword>
<evidence type="ECO:0000313" key="13">
    <source>
        <dbReference type="Proteomes" id="UP000193944"/>
    </source>
</evidence>
<dbReference type="PIRSF" id="PIRSF005198">
    <property type="entry name" value="Antiviral_helicase_SKI2"/>
    <property type="match status" value="1"/>
</dbReference>
<dbReference type="Pfam" id="PF13234">
    <property type="entry name" value="MTR4_beta-barrel"/>
    <property type="match status" value="1"/>
</dbReference>
<evidence type="ECO:0000256" key="4">
    <source>
        <dbReference type="ARBA" id="ARBA00022741"/>
    </source>
</evidence>
<dbReference type="SMART" id="SM00487">
    <property type="entry name" value="DEXDc"/>
    <property type="match status" value="1"/>
</dbReference>
<proteinExistence type="inferred from homology"/>
<dbReference type="PANTHER" id="PTHR12131">
    <property type="entry name" value="ATP-DEPENDENT RNA AND DNA HELICASE"/>
    <property type="match status" value="1"/>
</dbReference>
<evidence type="ECO:0000259" key="10">
    <source>
        <dbReference type="PROSITE" id="PS51192"/>
    </source>
</evidence>